<dbReference type="Proteomes" id="UP000196573">
    <property type="component" value="Unassembled WGS sequence"/>
</dbReference>
<reference evidence="2 3" key="1">
    <citation type="submission" date="2017-03" db="EMBL/GenBank/DDBJ databases">
        <authorList>
            <person name="Afonso C.L."/>
            <person name="Miller P.J."/>
            <person name="Scott M.A."/>
            <person name="Spackman E."/>
            <person name="Goraichik I."/>
            <person name="Dimitrov K.M."/>
            <person name="Suarez D.L."/>
            <person name="Swayne D.E."/>
        </authorList>
    </citation>
    <scope>NUCLEOTIDE SEQUENCE [LARGE SCALE GENOMIC DNA]</scope>
    <source>
        <strain evidence="2">SB41UT1</strain>
    </source>
</reference>
<keyword evidence="1" id="KW-0732">Signal</keyword>
<feature type="signal peptide" evidence="1">
    <location>
        <begin position="1"/>
        <end position="29"/>
    </location>
</feature>
<evidence type="ECO:0000313" key="2">
    <source>
        <dbReference type="EMBL" id="SMA50462.1"/>
    </source>
</evidence>
<gene>
    <name evidence="2" type="ORF">EHSB41UT_04273</name>
</gene>
<protein>
    <submittedName>
        <fullName evidence="2">Uncharacterized protein</fullName>
    </submittedName>
</protein>
<proteinExistence type="predicted"/>
<evidence type="ECO:0000313" key="3">
    <source>
        <dbReference type="Proteomes" id="UP000196573"/>
    </source>
</evidence>
<dbReference type="AlphaFoldDB" id="A0A1X7AQP7"/>
<feature type="chain" id="PRO_5013276341" evidence="1">
    <location>
        <begin position="30"/>
        <end position="202"/>
    </location>
</feature>
<organism evidence="2 3">
    <name type="scientific">Parendozoicomonas haliclonae</name>
    <dbReference type="NCBI Taxonomy" id="1960125"/>
    <lineage>
        <taxon>Bacteria</taxon>
        <taxon>Pseudomonadati</taxon>
        <taxon>Pseudomonadota</taxon>
        <taxon>Gammaproteobacteria</taxon>
        <taxon>Oceanospirillales</taxon>
        <taxon>Endozoicomonadaceae</taxon>
        <taxon>Parendozoicomonas</taxon>
    </lineage>
</organism>
<keyword evidence="3" id="KW-1185">Reference proteome</keyword>
<dbReference type="EMBL" id="FWPT01000012">
    <property type="protein sequence ID" value="SMA50462.1"/>
    <property type="molecule type" value="Genomic_DNA"/>
</dbReference>
<dbReference type="RefSeq" id="WP_242667387.1">
    <property type="nucleotide sequence ID" value="NZ_CBCSCN010000005.1"/>
</dbReference>
<sequence length="202" mass="22009">MKRFLPNITSTCQLASLTAAIALSTAVYSTEQDDTPTTVIKELQQMLSAAKQYETDTGKVLQITADTDPAFGYLKIDDLIIDKGLPGWKGPYLPYNNDWFGKGQYVAHPDYIAAQLLVKEKVEWIRGSSPDGCKQSSPSCAISACIWLVSGETAKEINTRIDGIHNQEDEDAVGKVRYDIGLLGGIVCLTGDDYPPSQSSVK</sequence>
<name>A0A1X7AQP7_9GAMM</name>
<evidence type="ECO:0000256" key="1">
    <source>
        <dbReference type="SAM" id="SignalP"/>
    </source>
</evidence>
<accession>A0A1X7AQP7</accession>